<protein>
    <submittedName>
        <fullName evidence="2">Diguanylate cyclase</fullName>
    </submittedName>
</protein>
<reference evidence="2" key="1">
    <citation type="submission" date="2021-02" db="EMBL/GenBank/DDBJ databases">
        <title>Genome-Resolved Metagenomics of a Microbial Community Performing Photosynthetic Biological Nutrient Removal.</title>
        <authorList>
            <person name="Mcdaniel E.A."/>
        </authorList>
    </citation>
    <scope>NUCLEOTIDE SEQUENCE</scope>
    <source>
        <strain evidence="2">UWPOB_OBS1</strain>
    </source>
</reference>
<organism evidence="2 3">
    <name type="scientific">Candidatus Obscuribacter phosphatis</name>
    <dbReference type="NCBI Taxonomy" id="1906157"/>
    <lineage>
        <taxon>Bacteria</taxon>
        <taxon>Bacillati</taxon>
        <taxon>Candidatus Melainabacteria</taxon>
        <taxon>Candidatus Obscuribacterales</taxon>
        <taxon>Candidatus Obscuribacteraceae</taxon>
        <taxon>Candidatus Obscuribacter</taxon>
    </lineage>
</organism>
<dbReference type="InterPro" id="IPR029787">
    <property type="entry name" value="Nucleotide_cyclase"/>
</dbReference>
<dbReference type="PROSITE" id="PS50887">
    <property type="entry name" value="GGDEF"/>
    <property type="match status" value="1"/>
</dbReference>
<dbReference type="SMART" id="SM00267">
    <property type="entry name" value="GGDEF"/>
    <property type="match status" value="1"/>
</dbReference>
<dbReference type="GO" id="GO:0005886">
    <property type="term" value="C:plasma membrane"/>
    <property type="evidence" value="ECO:0007669"/>
    <property type="project" value="TreeGrafter"/>
</dbReference>
<dbReference type="GO" id="GO:0052621">
    <property type="term" value="F:diguanylate cyclase activity"/>
    <property type="evidence" value="ECO:0007669"/>
    <property type="project" value="TreeGrafter"/>
</dbReference>
<dbReference type="InterPro" id="IPR029016">
    <property type="entry name" value="GAF-like_dom_sf"/>
</dbReference>
<dbReference type="SUPFAM" id="SSF52172">
    <property type="entry name" value="CheY-like"/>
    <property type="match status" value="1"/>
</dbReference>
<evidence type="ECO:0000313" key="3">
    <source>
        <dbReference type="Proteomes" id="UP000664277"/>
    </source>
</evidence>
<dbReference type="PANTHER" id="PTHR45138">
    <property type="entry name" value="REGULATORY COMPONENTS OF SENSORY TRANSDUCTION SYSTEM"/>
    <property type="match status" value="1"/>
</dbReference>
<dbReference type="GO" id="GO:0043709">
    <property type="term" value="P:cell adhesion involved in single-species biofilm formation"/>
    <property type="evidence" value="ECO:0007669"/>
    <property type="project" value="TreeGrafter"/>
</dbReference>
<dbReference type="AlphaFoldDB" id="A0A8J7TLD0"/>
<accession>A0A8J7TLD0</accession>
<dbReference type="InterPro" id="IPR043128">
    <property type="entry name" value="Rev_trsase/Diguanyl_cyclase"/>
</dbReference>
<dbReference type="GO" id="GO:1902201">
    <property type="term" value="P:negative regulation of bacterial-type flagellum-dependent cell motility"/>
    <property type="evidence" value="ECO:0007669"/>
    <property type="project" value="TreeGrafter"/>
</dbReference>
<dbReference type="InterPro" id="IPR011006">
    <property type="entry name" value="CheY-like_superfamily"/>
</dbReference>
<dbReference type="PANTHER" id="PTHR45138:SF9">
    <property type="entry name" value="DIGUANYLATE CYCLASE DGCM-RELATED"/>
    <property type="match status" value="1"/>
</dbReference>
<evidence type="ECO:0000313" key="2">
    <source>
        <dbReference type="EMBL" id="MBN8660925.1"/>
    </source>
</evidence>
<dbReference type="Gene3D" id="3.30.70.270">
    <property type="match status" value="1"/>
</dbReference>
<dbReference type="SUPFAM" id="SSF55073">
    <property type="entry name" value="Nucleotide cyclase"/>
    <property type="match status" value="1"/>
</dbReference>
<dbReference type="InterPro" id="IPR050469">
    <property type="entry name" value="Diguanylate_Cyclase"/>
</dbReference>
<feature type="domain" description="GGDEF" evidence="1">
    <location>
        <begin position="357"/>
        <end position="492"/>
    </location>
</feature>
<proteinExistence type="predicted"/>
<dbReference type="EMBL" id="JAFLCK010000014">
    <property type="protein sequence ID" value="MBN8660925.1"/>
    <property type="molecule type" value="Genomic_DNA"/>
</dbReference>
<dbReference type="Proteomes" id="UP000664277">
    <property type="component" value="Unassembled WGS sequence"/>
</dbReference>
<dbReference type="NCBIfam" id="TIGR00254">
    <property type="entry name" value="GGDEF"/>
    <property type="match status" value="1"/>
</dbReference>
<dbReference type="Pfam" id="PF00990">
    <property type="entry name" value="GGDEF"/>
    <property type="match status" value="1"/>
</dbReference>
<dbReference type="CDD" id="cd01949">
    <property type="entry name" value="GGDEF"/>
    <property type="match status" value="1"/>
</dbReference>
<evidence type="ECO:0000259" key="1">
    <source>
        <dbReference type="PROSITE" id="PS50887"/>
    </source>
</evidence>
<comment type="caution">
    <text evidence="2">The sequence shown here is derived from an EMBL/GenBank/DDBJ whole genome shotgun (WGS) entry which is preliminary data.</text>
</comment>
<gene>
    <name evidence="2" type="ORF">J0M35_11200</name>
</gene>
<dbReference type="InterPro" id="IPR000160">
    <property type="entry name" value="GGDEF_dom"/>
</dbReference>
<sequence>MADIKVLYVEDAKSSGGTLRQALKDAQVNLVLLGGGFDALDELIDGGADAIVSCLDLSDLPGYQLSQLIKSSAGASKMPVVLFGTVSMGARIDPLWIKGSQCDLYVADRDIGNGSDVVKQLLELVEKSRSAGFNRSQASSMLKCRFNFSSSKVLESSQKLLDELLISRNATTLVADMFKEAGNRKALLDVFYRGAAAFIEADLVGLVVIGEAPWASFSADGVVSGSYKKLVDRLTNELELRSALEIDLRGELVEGTAKDLGSVQIVPVVAQSRAVGALVVASKDRNSFSDQAIAFGEQLGMALGPLFELVLAKEAIANLESAAAYNASIDSLTGLYNLEFFVGFLQQQLLFSFRQRLPVAVAIIDIDNFEKINEQYGVEFGDGALMTIASRLLNITRSSDLIARYGSDQFAVVLPNTDVAGAKVLGEKVRSEVESIDFSGTSSISSGPVRITVSVGCASFNMEDLNPETILRDAKVALRKAKDEGRNRVILG</sequence>
<dbReference type="Gene3D" id="3.30.450.40">
    <property type="match status" value="1"/>
</dbReference>
<name>A0A8J7TLD0_9BACT</name>